<comment type="caution">
    <text evidence="5">The sequence shown here is derived from an EMBL/GenBank/DDBJ whole genome shotgun (WGS) entry which is preliminary data.</text>
</comment>
<dbReference type="PROSITE" id="PS00678">
    <property type="entry name" value="WD_REPEATS_1"/>
    <property type="match status" value="1"/>
</dbReference>
<evidence type="ECO:0000313" key="5">
    <source>
        <dbReference type="EMBL" id="OUT22934.1"/>
    </source>
</evidence>
<protein>
    <submittedName>
        <fullName evidence="5">Uncharacterized protein</fullName>
    </submittedName>
</protein>
<keyword evidence="1" id="KW-0853">WD repeat</keyword>
<dbReference type="Pfam" id="PF00400">
    <property type="entry name" value="WD40"/>
    <property type="match status" value="1"/>
</dbReference>
<accession>A0A1Z8JQP9</accession>
<dbReference type="InterPro" id="IPR019775">
    <property type="entry name" value="WD40_repeat_CS"/>
</dbReference>
<dbReference type="PANTHER" id="PTHR19857">
    <property type="entry name" value="MITOCHONDRIAL DIVISION PROTEIN 1-RELATED"/>
    <property type="match status" value="1"/>
</dbReference>
<dbReference type="InterPro" id="IPR015943">
    <property type="entry name" value="WD40/YVTN_repeat-like_dom_sf"/>
</dbReference>
<evidence type="ECO:0000256" key="4">
    <source>
        <dbReference type="ARBA" id="ARBA00038321"/>
    </source>
</evidence>
<evidence type="ECO:0000256" key="1">
    <source>
        <dbReference type="ARBA" id="ARBA00022574"/>
    </source>
</evidence>
<keyword evidence="2" id="KW-0677">Repeat</keyword>
<dbReference type="InterPro" id="IPR036322">
    <property type="entry name" value="WD40_repeat_dom_sf"/>
</dbReference>
<dbReference type="SUPFAM" id="SSF50978">
    <property type="entry name" value="WD40 repeat-like"/>
    <property type="match status" value="1"/>
</dbReference>
<evidence type="ECO:0000256" key="3">
    <source>
        <dbReference type="ARBA" id="ARBA00022942"/>
    </source>
</evidence>
<dbReference type="PANTHER" id="PTHR19857:SF19">
    <property type="entry name" value="26S PROTEASOME REGULATORY SUBUNIT RPN14"/>
    <property type="match status" value="1"/>
</dbReference>
<comment type="similarity">
    <text evidence="4">Belongs to the WD repeat PAAF1/RPN14 family.</text>
</comment>
<dbReference type="SMART" id="SM00320">
    <property type="entry name" value="WD40"/>
    <property type="match status" value="3"/>
</dbReference>
<name>A0A1Z8JQP9_PICKU</name>
<dbReference type="VEuPathDB" id="FungiDB:C5L36_0A00450"/>
<gene>
    <name evidence="5" type="ORF">CAS74_001235</name>
</gene>
<reference evidence="5 6" key="1">
    <citation type="submission" date="2017-05" db="EMBL/GenBank/DDBJ databases">
        <title>The Genome Sequence of Candida krusei Ckrusei653.</title>
        <authorList>
            <person name="Cuomo C."/>
            <person name="Forche A."/>
            <person name="Young S."/>
            <person name="Abouelleil A."/>
            <person name="Cao P."/>
            <person name="Chapman S."/>
            <person name="Cusick C."/>
            <person name="Shea T."/>
            <person name="Nusbaum C."/>
            <person name="Birren B."/>
        </authorList>
    </citation>
    <scope>NUCLEOTIDE SEQUENCE [LARGE SCALE GENOMIC DNA]</scope>
    <source>
        <strain evidence="5 6">Ckrusei653</strain>
    </source>
</reference>
<keyword evidence="3" id="KW-0647">Proteasome</keyword>
<evidence type="ECO:0000256" key="2">
    <source>
        <dbReference type="ARBA" id="ARBA00022737"/>
    </source>
</evidence>
<dbReference type="InterPro" id="IPR001680">
    <property type="entry name" value="WD40_rpt"/>
</dbReference>
<sequence>MYTIPQVEIQSDALQVLIDEREHPNDESIWLRYNDELFDLKATGKSFVNTKSNILITQSSNKSTSFQMMRFNDKFSLVFPNNYHGLKITENYNFTSIATCNDNILIGTDDGSVIKLPIPISIHPLFPIISQNIHFADIIKILRFPSNKVFLTVGLDLQIKLWSNENKDSVLKTPVRILKNEHCRRITDVGMIGRGRNIVSCGLDGKIIIWEMSSALSVWKASRIKDLNDGCTSLDIIQSENYVQSNKSNCFFDCEGKFIIVGHQSGFVTIWDCSTRLFMFEHKVSNFAISDIKCVDQGRIIIGLNNGHALLYQIDLKVRTLELIWDTHVEVSDNLIVDIIHTEVYKGSVIVLSDNKLVRLNLKDGKLSDVYVGIDEKIFHFTILNGTLIVVGKRNLIVSINL</sequence>
<dbReference type="EMBL" id="NHMM01000002">
    <property type="protein sequence ID" value="OUT22934.1"/>
    <property type="molecule type" value="Genomic_DNA"/>
</dbReference>
<evidence type="ECO:0000313" key="6">
    <source>
        <dbReference type="Proteomes" id="UP000195871"/>
    </source>
</evidence>
<dbReference type="GO" id="GO:0000502">
    <property type="term" value="C:proteasome complex"/>
    <property type="evidence" value="ECO:0007669"/>
    <property type="project" value="UniProtKB-KW"/>
</dbReference>
<dbReference type="Gene3D" id="2.130.10.10">
    <property type="entry name" value="YVTN repeat-like/Quinoprotein amine dehydrogenase"/>
    <property type="match status" value="2"/>
</dbReference>
<proteinExistence type="inferred from homology"/>
<dbReference type="AlphaFoldDB" id="A0A1Z8JQP9"/>
<dbReference type="Proteomes" id="UP000195871">
    <property type="component" value="Unassembled WGS sequence"/>
</dbReference>
<organism evidence="5 6">
    <name type="scientific">Pichia kudriavzevii</name>
    <name type="common">Yeast</name>
    <name type="synonym">Issatchenkia orientalis</name>
    <dbReference type="NCBI Taxonomy" id="4909"/>
    <lineage>
        <taxon>Eukaryota</taxon>
        <taxon>Fungi</taxon>
        <taxon>Dikarya</taxon>
        <taxon>Ascomycota</taxon>
        <taxon>Saccharomycotina</taxon>
        <taxon>Pichiomycetes</taxon>
        <taxon>Pichiales</taxon>
        <taxon>Pichiaceae</taxon>
        <taxon>Pichia</taxon>
    </lineage>
</organism>
<dbReference type="InterPro" id="IPR051179">
    <property type="entry name" value="WD_repeat_multifunction"/>
</dbReference>